<keyword evidence="1" id="KW-0732">Signal</keyword>
<evidence type="ECO:0000313" key="4">
    <source>
        <dbReference type="Proteomes" id="UP001500190"/>
    </source>
</evidence>
<feature type="domain" description="DUF306" evidence="2">
    <location>
        <begin position="39"/>
        <end position="137"/>
    </location>
</feature>
<evidence type="ECO:0000256" key="1">
    <source>
        <dbReference type="SAM" id="SignalP"/>
    </source>
</evidence>
<keyword evidence="4" id="KW-1185">Reference proteome</keyword>
<evidence type="ECO:0000259" key="2">
    <source>
        <dbReference type="Pfam" id="PF03724"/>
    </source>
</evidence>
<accession>A0ABN2D2W7</accession>
<dbReference type="InterPro" id="IPR038670">
    <property type="entry name" value="HslJ-like_sf"/>
</dbReference>
<evidence type="ECO:0000313" key="3">
    <source>
        <dbReference type="EMBL" id="GAA1569280.1"/>
    </source>
</evidence>
<name>A0ABN2D2W7_9ACTN</name>
<comment type="caution">
    <text evidence="3">The sequence shown here is derived from an EMBL/GenBank/DDBJ whole genome shotgun (WGS) entry which is preliminary data.</text>
</comment>
<organism evidence="3 4">
    <name type="scientific">Kribbella karoonensis</name>
    <dbReference type="NCBI Taxonomy" id="324851"/>
    <lineage>
        <taxon>Bacteria</taxon>
        <taxon>Bacillati</taxon>
        <taxon>Actinomycetota</taxon>
        <taxon>Actinomycetes</taxon>
        <taxon>Propionibacteriales</taxon>
        <taxon>Kribbellaceae</taxon>
        <taxon>Kribbella</taxon>
    </lineage>
</organism>
<reference evidence="3 4" key="1">
    <citation type="journal article" date="2019" name="Int. J. Syst. Evol. Microbiol.">
        <title>The Global Catalogue of Microorganisms (GCM) 10K type strain sequencing project: providing services to taxonomists for standard genome sequencing and annotation.</title>
        <authorList>
            <consortium name="The Broad Institute Genomics Platform"/>
            <consortium name="The Broad Institute Genome Sequencing Center for Infectious Disease"/>
            <person name="Wu L."/>
            <person name="Ma J."/>
        </authorList>
    </citation>
    <scope>NUCLEOTIDE SEQUENCE [LARGE SCALE GENOMIC DNA]</scope>
    <source>
        <strain evidence="3 4">JCM 14304</strain>
    </source>
</reference>
<dbReference type="Gene3D" id="2.40.128.270">
    <property type="match status" value="1"/>
</dbReference>
<dbReference type="PROSITE" id="PS51257">
    <property type="entry name" value="PROKAR_LIPOPROTEIN"/>
    <property type="match status" value="1"/>
</dbReference>
<dbReference type="RefSeq" id="WP_344188109.1">
    <property type="nucleotide sequence ID" value="NZ_BAAAND010000001.1"/>
</dbReference>
<dbReference type="PANTHER" id="PTHR35535">
    <property type="entry name" value="HEAT SHOCK PROTEIN HSLJ"/>
    <property type="match status" value="1"/>
</dbReference>
<dbReference type="Proteomes" id="UP001500190">
    <property type="component" value="Unassembled WGS sequence"/>
</dbReference>
<dbReference type="InterPro" id="IPR053147">
    <property type="entry name" value="Hsp_HslJ-like"/>
</dbReference>
<protein>
    <recommendedName>
        <fullName evidence="2">DUF306 domain-containing protein</fullName>
    </recommendedName>
</protein>
<gene>
    <name evidence="3" type="ORF">GCM10009742_09350</name>
</gene>
<dbReference type="EMBL" id="BAAAND010000001">
    <property type="protein sequence ID" value="GAA1569280.1"/>
    <property type="molecule type" value="Genomic_DNA"/>
</dbReference>
<sequence length="143" mass="14929">MSGRGILGVVVAMVVLSACGSAAGRSATYALGHTPELSDLTDATWVAHSIANRGIVAGSVIQLTFTADSVTAEAGCNTLHGEASIDKHEMVVGALAATRKACDSSLQAQDRWLAAFLAARPTIERQGNELWLSRRAEVLHLTS</sequence>
<dbReference type="PANTHER" id="PTHR35535:SF2">
    <property type="entry name" value="DUF306 DOMAIN-CONTAINING PROTEIN"/>
    <property type="match status" value="1"/>
</dbReference>
<feature type="chain" id="PRO_5045160727" description="DUF306 domain-containing protein" evidence="1">
    <location>
        <begin position="24"/>
        <end position="143"/>
    </location>
</feature>
<proteinExistence type="predicted"/>
<feature type="signal peptide" evidence="1">
    <location>
        <begin position="1"/>
        <end position="23"/>
    </location>
</feature>
<dbReference type="Pfam" id="PF03724">
    <property type="entry name" value="META"/>
    <property type="match status" value="1"/>
</dbReference>
<dbReference type="InterPro" id="IPR005184">
    <property type="entry name" value="DUF306_Meta_HslJ"/>
</dbReference>